<dbReference type="Pfam" id="PF25356">
    <property type="entry name" value="PH_trem"/>
    <property type="match status" value="1"/>
</dbReference>
<reference evidence="3" key="2">
    <citation type="submission" date="2023-11" db="UniProtKB">
        <authorList>
            <consortium name="WormBaseParasite"/>
        </authorList>
    </citation>
    <scope>IDENTIFICATION</scope>
</reference>
<name>A0A183VNA6_TRIRE</name>
<sequence>MPSTNKIKTCGRRKRLRYFESTADLISRKIITSGEEFNHNQVHTLLLSLKSRKPLSRSKLRCEPDGIRLKRISKFSSPPPRKFYAYKDIEHYYVFDNDPTILILGCIDREQNSRYYDFFKLPESHYKDITTLIDKARSHSDYVLNEDDTTLPTPGVYSSHSSLNVSTEHLSHNNNLPSEGSVHENESYANIGISNKTENDNITKASTTDLRGSTTETIQPIETQSLQQNSDDHDDVIIHNHYDDHEDPIEPILIKCEQETWGTSLKTTAPPDHQKASPVSMKVNEPLPKVVFNEDDDDDSEIASLKMKFKELKEKDETFAKLSENINVNDLTAMDFRYVATHPEHGNRIADNGDVYIFIAHYKRPENIKNLDAYNPEAYTNVDEIISGEHHRKSTADKNFCLQYI</sequence>
<organism evidence="2 3">
    <name type="scientific">Trichobilharzia regenti</name>
    <name type="common">Nasal bird schistosome</name>
    <dbReference type="NCBI Taxonomy" id="157069"/>
    <lineage>
        <taxon>Eukaryota</taxon>
        <taxon>Metazoa</taxon>
        <taxon>Spiralia</taxon>
        <taxon>Lophotrochozoa</taxon>
        <taxon>Platyhelminthes</taxon>
        <taxon>Trematoda</taxon>
        <taxon>Digenea</taxon>
        <taxon>Strigeidida</taxon>
        <taxon>Schistosomatoidea</taxon>
        <taxon>Schistosomatidae</taxon>
        <taxon>Trichobilharzia</taxon>
    </lineage>
</organism>
<dbReference type="OrthoDB" id="6237549at2759"/>
<protein>
    <submittedName>
        <fullName evidence="3">Gelsolin-like domain-containing protein</fullName>
    </submittedName>
</protein>
<dbReference type="InterPro" id="IPR057376">
    <property type="entry name" value="PH_trem"/>
</dbReference>
<feature type="domain" description="Trematode PH-like" evidence="1">
    <location>
        <begin position="15"/>
        <end position="142"/>
    </location>
</feature>
<accession>A0A183VNA6</accession>
<dbReference type="AlphaFoldDB" id="A0A183VNA6"/>
<dbReference type="Proteomes" id="UP000050795">
    <property type="component" value="Unassembled WGS sequence"/>
</dbReference>
<dbReference type="WBParaSite" id="TREG1_105540.1">
    <property type="protein sequence ID" value="TREG1_105540.1"/>
    <property type="gene ID" value="TREG1_105540"/>
</dbReference>
<reference evidence="2" key="1">
    <citation type="submission" date="2022-06" db="EMBL/GenBank/DDBJ databases">
        <authorList>
            <person name="Berger JAMES D."/>
            <person name="Berger JAMES D."/>
        </authorList>
    </citation>
    <scope>NUCLEOTIDE SEQUENCE [LARGE SCALE GENOMIC DNA]</scope>
</reference>
<evidence type="ECO:0000313" key="2">
    <source>
        <dbReference type="Proteomes" id="UP000050795"/>
    </source>
</evidence>
<evidence type="ECO:0000259" key="1">
    <source>
        <dbReference type="Pfam" id="PF25356"/>
    </source>
</evidence>
<evidence type="ECO:0000313" key="3">
    <source>
        <dbReference type="WBParaSite" id="TREG1_105540.1"/>
    </source>
</evidence>
<keyword evidence="2" id="KW-1185">Reference proteome</keyword>
<proteinExistence type="predicted"/>